<keyword evidence="2 7" id="KW-0808">Transferase</keyword>
<keyword evidence="5" id="KW-0812">Transmembrane</keyword>
<gene>
    <name evidence="7" type="ORF">HNR67_005718</name>
</gene>
<organism evidence="7 8">
    <name type="scientific">Crossiella cryophila</name>
    <dbReference type="NCBI Taxonomy" id="43355"/>
    <lineage>
        <taxon>Bacteria</taxon>
        <taxon>Bacillati</taxon>
        <taxon>Actinomycetota</taxon>
        <taxon>Actinomycetes</taxon>
        <taxon>Pseudonocardiales</taxon>
        <taxon>Pseudonocardiaceae</taxon>
        <taxon>Crossiella</taxon>
    </lineage>
</organism>
<dbReference type="SUPFAM" id="SSF52151">
    <property type="entry name" value="FabD/lysophospholipase-like"/>
    <property type="match status" value="1"/>
</dbReference>
<dbReference type="GO" id="GO:0006633">
    <property type="term" value="P:fatty acid biosynthetic process"/>
    <property type="evidence" value="ECO:0007669"/>
    <property type="project" value="TreeGrafter"/>
</dbReference>
<dbReference type="EMBL" id="JACHMH010000001">
    <property type="protein sequence ID" value="MBB4679600.1"/>
    <property type="molecule type" value="Genomic_DNA"/>
</dbReference>
<dbReference type="RefSeq" id="WP_185005326.1">
    <property type="nucleotide sequence ID" value="NZ_BAAAUI010000001.1"/>
</dbReference>
<keyword evidence="5" id="KW-0472">Membrane</keyword>
<dbReference type="AlphaFoldDB" id="A0A7W7CEA7"/>
<keyword evidence="3 7" id="KW-0012">Acyltransferase</keyword>
<name>A0A7W7CEA7_9PSEU</name>
<evidence type="ECO:0000256" key="5">
    <source>
        <dbReference type="SAM" id="Phobius"/>
    </source>
</evidence>
<evidence type="ECO:0000256" key="3">
    <source>
        <dbReference type="ARBA" id="ARBA00023315"/>
    </source>
</evidence>
<dbReference type="InterPro" id="IPR016035">
    <property type="entry name" value="Acyl_Trfase/lysoPLipase"/>
</dbReference>
<evidence type="ECO:0000313" key="7">
    <source>
        <dbReference type="EMBL" id="MBB4679600.1"/>
    </source>
</evidence>
<evidence type="ECO:0000256" key="4">
    <source>
        <dbReference type="ARBA" id="ARBA00048462"/>
    </source>
</evidence>
<dbReference type="InterPro" id="IPR049416">
    <property type="entry name" value="VinK-like_small"/>
</dbReference>
<dbReference type="InterPro" id="IPR001227">
    <property type="entry name" value="Ac_transferase_dom_sf"/>
</dbReference>
<evidence type="ECO:0000313" key="8">
    <source>
        <dbReference type="Proteomes" id="UP000533598"/>
    </source>
</evidence>
<evidence type="ECO:0000259" key="6">
    <source>
        <dbReference type="Pfam" id="PF21124"/>
    </source>
</evidence>
<accession>A0A7W7CEA7</accession>
<evidence type="ECO:0000256" key="2">
    <source>
        <dbReference type="ARBA" id="ARBA00022679"/>
    </source>
</evidence>
<dbReference type="Proteomes" id="UP000533598">
    <property type="component" value="Unassembled WGS sequence"/>
</dbReference>
<dbReference type="Gene3D" id="3.40.366.10">
    <property type="entry name" value="Malonyl-Coenzyme A Acyl Carrier Protein, domain 2"/>
    <property type="match status" value="2"/>
</dbReference>
<protein>
    <recommendedName>
        <fullName evidence="1">[acyl-carrier-protein] S-malonyltransferase</fullName>
        <ecNumber evidence="1">2.3.1.39</ecNumber>
    </recommendedName>
</protein>
<feature type="transmembrane region" description="Helical" evidence="5">
    <location>
        <begin position="12"/>
        <end position="34"/>
    </location>
</feature>
<keyword evidence="8" id="KW-1185">Reference proteome</keyword>
<dbReference type="PANTHER" id="PTHR42681:SF1">
    <property type="entry name" value="MALONYL-COA-ACYL CARRIER PROTEIN TRANSACYLASE, MITOCHONDRIAL"/>
    <property type="match status" value="1"/>
</dbReference>
<proteinExistence type="predicted"/>
<feature type="domain" description="Malonyl-CoA-[acyl-carrier-protein] transacylase small" evidence="6">
    <location>
        <begin position="144"/>
        <end position="204"/>
    </location>
</feature>
<keyword evidence="5" id="KW-1133">Transmembrane helix</keyword>
<sequence>MPGPTAHPGTAAAHAVVFPGLTGTTFAALGRFLVHDRHARPLVRLADAVLGGSLLTELRDSTDDYSPAAQVAALVSGLALVERVDATLSGPPALIAGPSFGVRALAVHSGAIEVAEGIRLAAAMARREQEYFRTEHSDVLTHTVVRVPADGLAELVADWTARGDRLELSGDLAPGFAMLTLRAHLLEPLKQAISDLGGYSTATMGTPAHSTLFAGLRAAMAAEVLADAAIGTPAIPVVRDYDGAVITDAEGVRGMLADTFDRPFRWQSVLDTLHANDIGTLRFAGADALFSRLDNTVRAFAVVKADPKQAARPAKPEPLVGATA</sequence>
<dbReference type="GO" id="GO:0004314">
    <property type="term" value="F:[acyl-carrier-protein] S-malonyltransferase activity"/>
    <property type="evidence" value="ECO:0007669"/>
    <property type="project" value="UniProtKB-EC"/>
</dbReference>
<dbReference type="PANTHER" id="PTHR42681">
    <property type="entry name" value="MALONYL-COA-ACYL CARRIER PROTEIN TRANSACYLASE, MITOCHONDRIAL"/>
    <property type="match status" value="1"/>
</dbReference>
<dbReference type="InterPro" id="IPR050858">
    <property type="entry name" value="Mal-CoA-ACP_Trans/PKS_FabD"/>
</dbReference>
<comment type="caution">
    <text evidence="7">The sequence shown here is derived from an EMBL/GenBank/DDBJ whole genome shotgun (WGS) entry which is preliminary data.</text>
</comment>
<comment type="catalytic activity">
    <reaction evidence="4">
        <text>holo-[ACP] + malonyl-CoA = malonyl-[ACP] + CoA</text>
        <dbReference type="Rhea" id="RHEA:41792"/>
        <dbReference type="Rhea" id="RHEA-COMP:9623"/>
        <dbReference type="Rhea" id="RHEA-COMP:9685"/>
        <dbReference type="ChEBI" id="CHEBI:57287"/>
        <dbReference type="ChEBI" id="CHEBI:57384"/>
        <dbReference type="ChEBI" id="CHEBI:64479"/>
        <dbReference type="ChEBI" id="CHEBI:78449"/>
        <dbReference type="EC" id="2.3.1.39"/>
    </reaction>
</comment>
<reference evidence="7 8" key="1">
    <citation type="submission" date="2020-08" db="EMBL/GenBank/DDBJ databases">
        <title>Sequencing the genomes of 1000 actinobacteria strains.</title>
        <authorList>
            <person name="Klenk H.-P."/>
        </authorList>
    </citation>
    <scope>NUCLEOTIDE SEQUENCE [LARGE SCALE GENOMIC DNA]</scope>
    <source>
        <strain evidence="7 8">DSM 44230</strain>
    </source>
</reference>
<dbReference type="Pfam" id="PF21124">
    <property type="entry name" value="VinK_C"/>
    <property type="match status" value="1"/>
</dbReference>
<dbReference type="EC" id="2.3.1.39" evidence="1"/>
<evidence type="ECO:0000256" key="1">
    <source>
        <dbReference type="ARBA" id="ARBA00013258"/>
    </source>
</evidence>